<keyword evidence="3" id="KW-1185">Reference proteome</keyword>
<feature type="chain" id="PRO_5042000440" description="Secreted protein" evidence="1">
    <location>
        <begin position="27"/>
        <end position="83"/>
    </location>
</feature>
<gene>
    <name evidence="2" type="ORF">BDA99DRAFT_515725</name>
</gene>
<dbReference type="Proteomes" id="UP001209540">
    <property type="component" value="Unassembled WGS sequence"/>
</dbReference>
<reference evidence="2" key="2">
    <citation type="submission" date="2023-02" db="EMBL/GenBank/DDBJ databases">
        <authorList>
            <consortium name="DOE Joint Genome Institute"/>
            <person name="Mondo S.J."/>
            <person name="Chang Y."/>
            <person name="Wang Y."/>
            <person name="Ahrendt S."/>
            <person name="Andreopoulos W."/>
            <person name="Barry K."/>
            <person name="Beard J."/>
            <person name="Benny G.L."/>
            <person name="Blankenship S."/>
            <person name="Bonito G."/>
            <person name="Cuomo C."/>
            <person name="Desiro A."/>
            <person name="Gervers K.A."/>
            <person name="Hundley H."/>
            <person name="Kuo A."/>
            <person name="LaButti K."/>
            <person name="Lang B.F."/>
            <person name="Lipzen A."/>
            <person name="O'Donnell K."/>
            <person name="Pangilinan J."/>
            <person name="Reynolds N."/>
            <person name="Sandor L."/>
            <person name="Smith M.W."/>
            <person name="Tsang A."/>
            <person name="Grigoriev I.V."/>
            <person name="Stajich J.E."/>
            <person name="Spatafora J.W."/>
        </authorList>
    </citation>
    <scope>NUCLEOTIDE SEQUENCE</scope>
    <source>
        <strain evidence="2">RSA 2281</strain>
    </source>
</reference>
<feature type="signal peptide" evidence="1">
    <location>
        <begin position="1"/>
        <end position="26"/>
    </location>
</feature>
<sequence>MLYRFWPERSFFSFFWLLRTLNIICCRNILVGGGRGEGEMALHFLSHQKSIMVLNGISQKRDNIINMIRYNLYSLKLKLKRIN</sequence>
<name>A0AAD5PDL9_9FUNG</name>
<dbReference type="AlphaFoldDB" id="A0AAD5PDL9"/>
<protein>
    <recommendedName>
        <fullName evidence="4">Secreted protein</fullName>
    </recommendedName>
</protein>
<evidence type="ECO:0000313" key="3">
    <source>
        <dbReference type="Proteomes" id="UP001209540"/>
    </source>
</evidence>
<evidence type="ECO:0008006" key="4">
    <source>
        <dbReference type="Google" id="ProtNLM"/>
    </source>
</evidence>
<evidence type="ECO:0000313" key="2">
    <source>
        <dbReference type="EMBL" id="KAI9257164.1"/>
    </source>
</evidence>
<keyword evidence="1" id="KW-0732">Signal</keyword>
<reference evidence="2" key="1">
    <citation type="journal article" date="2022" name="IScience">
        <title>Evolution of zygomycete secretomes and the origins of terrestrial fungal ecologies.</title>
        <authorList>
            <person name="Chang Y."/>
            <person name="Wang Y."/>
            <person name="Mondo S."/>
            <person name="Ahrendt S."/>
            <person name="Andreopoulos W."/>
            <person name="Barry K."/>
            <person name="Beard J."/>
            <person name="Benny G.L."/>
            <person name="Blankenship S."/>
            <person name="Bonito G."/>
            <person name="Cuomo C."/>
            <person name="Desiro A."/>
            <person name="Gervers K.A."/>
            <person name="Hundley H."/>
            <person name="Kuo A."/>
            <person name="LaButti K."/>
            <person name="Lang B.F."/>
            <person name="Lipzen A."/>
            <person name="O'Donnell K."/>
            <person name="Pangilinan J."/>
            <person name="Reynolds N."/>
            <person name="Sandor L."/>
            <person name="Smith M.E."/>
            <person name="Tsang A."/>
            <person name="Grigoriev I.V."/>
            <person name="Stajich J.E."/>
            <person name="Spatafora J.W."/>
        </authorList>
    </citation>
    <scope>NUCLEOTIDE SEQUENCE</scope>
    <source>
        <strain evidence="2">RSA 2281</strain>
    </source>
</reference>
<comment type="caution">
    <text evidence="2">The sequence shown here is derived from an EMBL/GenBank/DDBJ whole genome shotgun (WGS) entry which is preliminary data.</text>
</comment>
<dbReference type="EMBL" id="JAIXMP010000020">
    <property type="protein sequence ID" value="KAI9257164.1"/>
    <property type="molecule type" value="Genomic_DNA"/>
</dbReference>
<organism evidence="2 3">
    <name type="scientific">Phascolomyces articulosus</name>
    <dbReference type="NCBI Taxonomy" id="60185"/>
    <lineage>
        <taxon>Eukaryota</taxon>
        <taxon>Fungi</taxon>
        <taxon>Fungi incertae sedis</taxon>
        <taxon>Mucoromycota</taxon>
        <taxon>Mucoromycotina</taxon>
        <taxon>Mucoromycetes</taxon>
        <taxon>Mucorales</taxon>
        <taxon>Lichtheimiaceae</taxon>
        <taxon>Phascolomyces</taxon>
    </lineage>
</organism>
<proteinExistence type="predicted"/>
<accession>A0AAD5PDL9</accession>
<evidence type="ECO:0000256" key="1">
    <source>
        <dbReference type="SAM" id="SignalP"/>
    </source>
</evidence>